<keyword evidence="3" id="KW-1185">Reference proteome</keyword>
<dbReference type="Proteomes" id="UP000009058">
    <property type="component" value="Chromosome 3"/>
</dbReference>
<dbReference type="Gene3D" id="3.40.630.30">
    <property type="match status" value="1"/>
</dbReference>
<evidence type="ECO:0000259" key="1">
    <source>
        <dbReference type="PROSITE" id="PS51186"/>
    </source>
</evidence>
<dbReference type="CDD" id="cd04301">
    <property type="entry name" value="NAT_SF"/>
    <property type="match status" value="1"/>
</dbReference>
<dbReference type="PROSITE" id="PS51186">
    <property type="entry name" value="GNAT"/>
    <property type="match status" value="1"/>
</dbReference>
<reference key="2">
    <citation type="submission" date="2011-05" db="EMBL/GenBank/DDBJ databases">
        <title>The Genome Sequence of Magnaporthe oryzae 70-15.</title>
        <authorList>
            <consortium name="The Broad Institute Genome Sequencing Platform"/>
            <person name="Ma L.-J."/>
            <person name="Dead R."/>
            <person name="Young S.K."/>
            <person name="Zeng Q."/>
            <person name="Gargeya S."/>
            <person name="Fitzgerald M."/>
            <person name="Haas B."/>
            <person name="Abouelleil A."/>
            <person name="Alvarado L."/>
            <person name="Arachchi H.M."/>
            <person name="Berlin A."/>
            <person name="Brown A."/>
            <person name="Chapman S.B."/>
            <person name="Chen Z."/>
            <person name="Dunbar C."/>
            <person name="Freedman E."/>
            <person name="Gearin G."/>
            <person name="Gellesch M."/>
            <person name="Goldberg J."/>
            <person name="Griggs A."/>
            <person name="Gujja S."/>
            <person name="Heiman D."/>
            <person name="Howarth C."/>
            <person name="Larson L."/>
            <person name="Lui A."/>
            <person name="MacDonald P.J.P."/>
            <person name="Mehta T."/>
            <person name="Montmayeur A."/>
            <person name="Murphy C."/>
            <person name="Neiman D."/>
            <person name="Pearson M."/>
            <person name="Priest M."/>
            <person name="Roberts A."/>
            <person name="Saif S."/>
            <person name="Shea T."/>
            <person name="Shenoy N."/>
            <person name="Sisk P."/>
            <person name="Stolte C."/>
            <person name="Sykes S."/>
            <person name="Yandava C."/>
            <person name="Wortman J."/>
            <person name="Nusbaum C."/>
            <person name="Birren B."/>
        </authorList>
    </citation>
    <scope>NUCLEOTIDE SEQUENCE</scope>
    <source>
        <strain>70-15</strain>
    </source>
</reference>
<reference evidence="2 3" key="1">
    <citation type="journal article" date="2005" name="Nature">
        <title>The genome sequence of the rice blast fungus Magnaporthe grisea.</title>
        <authorList>
            <person name="Dean R.A."/>
            <person name="Talbot N.J."/>
            <person name="Ebbole D.J."/>
            <person name="Farman M.L."/>
            <person name="Mitchell T.K."/>
            <person name="Orbach M.J."/>
            <person name="Thon M."/>
            <person name="Kulkarni R."/>
            <person name="Xu J.R."/>
            <person name="Pan H."/>
            <person name="Read N.D."/>
            <person name="Lee Y.H."/>
            <person name="Carbone I."/>
            <person name="Brown D."/>
            <person name="Oh Y.Y."/>
            <person name="Donofrio N."/>
            <person name="Jeong J.S."/>
            <person name="Soanes D.M."/>
            <person name="Djonovic S."/>
            <person name="Kolomiets E."/>
            <person name="Rehmeyer C."/>
            <person name="Li W."/>
            <person name="Harding M."/>
            <person name="Kim S."/>
            <person name="Lebrun M.H."/>
            <person name="Bohnert H."/>
            <person name="Coughlan S."/>
            <person name="Butler J."/>
            <person name="Calvo S."/>
            <person name="Ma L.J."/>
            <person name="Nicol R."/>
            <person name="Purcell S."/>
            <person name="Nusbaum C."/>
            <person name="Galagan J.E."/>
            <person name="Birren B.W."/>
        </authorList>
    </citation>
    <scope>NUCLEOTIDE SEQUENCE [LARGE SCALE GENOMIC DNA]</scope>
    <source>
        <strain evidence="3">70-15 / ATCC MYA-4617 / FGSC 8958</strain>
    </source>
</reference>
<sequence>LNIPEMPVWRQASIGDIPHLLHVSNVVHPSLPESDLVYKERVQLFPGGCLVLIDVEKNKVCGYAISHPILESRPPALDSLLGQIAHDADQYYIHDVAILPEFRGEGLASECIERLLAVGNQYSSTSLVSVYGTQHFWARFGFVRGATDELMVEKLRGYGEDAIYLTRENGD</sequence>
<feature type="non-terminal residue" evidence="2">
    <location>
        <position position="1"/>
    </location>
</feature>
<gene>
    <name evidence="2" type="ORF">MGG_16730</name>
</gene>
<dbReference type="InterPro" id="IPR000182">
    <property type="entry name" value="GNAT_dom"/>
</dbReference>
<dbReference type="KEGG" id="mgr:MGG_16730"/>
<dbReference type="InParanoid" id="G4N4J9"/>
<dbReference type="SUPFAM" id="SSF55729">
    <property type="entry name" value="Acyl-CoA N-acyltransferases (Nat)"/>
    <property type="match status" value="1"/>
</dbReference>
<dbReference type="OrthoDB" id="2445945at2759"/>
<dbReference type="VEuPathDB" id="FungiDB:MGG_16730"/>
<evidence type="ECO:0000313" key="2">
    <source>
        <dbReference type="EMBL" id="EHA52014.1"/>
    </source>
</evidence>
<feature type="domain" description="N-acetyltransferase" evidence="1">
    <location>
        <begin position="7"/>
        <end position="170"/>
    </location>
</feature>
<dbReference type="EMBL" id="CM001233">
    <property type="protein sequence ID" value="EHA52014.1"/>
    <property type="molecule type" value="Genomic_DNA"/>
</dbReference>
<accession>G4N4J9</accession>
<protein>
    <recommendedName>
        <fullName evidence="1">N-acetyltransferase domain-containing protein</fullName>
    </recommendedName>
</protein>
<evidence type="ECO:0000313" key="3">
    <source>
        <dbReference type="Proteomes" id="UP000009058"/>
    </source>
</evidence>
<dbReference type="GeneID" id="12984224"/>
<proteinExistence type="predicted"/>
<organism evidence="2 3">
    <name type="scientific">Pyricularia oryzae (strain 70-15 / ATCC MYA-4617 / FGSC 8958)</name>
    <name type="common">Rice blast fungus</name>
    <name type="synonym">Magnaporthe oryzae</name>
    <dbReference type="NCBI Taxonomy" id="242507"/>
    <lineage>
        <taxon>Eukaryota</taxon>
        <taxon>Fungi</taxon>
        <taxon>Dikarya</taxon>
        <taxon>Ascomycota</taxon>
        <taxon>Pezizomycotina</taxon>
        <taxon>Sordariomycetes</taxon>
        <taxon>Sordariomycetidae</taxon>
        <taxon>Magnaporthales</taxon>
        <taxon>Pyriculariaceae</taxon>
        <taxon>Pyricularia</taxon>
    </lineage>
</organism>
<dbReference type="InterPro" id="IPR016181">
    <property type="entry name" value="Acyl_CoA_acyltransferase"/>
</dbReference>
<dbReference type="Pfam" id="PF00583">
    <property type="entry name" value="Acetyltransf_1"/>
    <property type="match status" value="1"/>
</dbReference>
<dbReference type="RefSeq" id="XP_003711821.1">
    <property type="nucleotide sequence ID" value="XM_003711773.1"/>
</dbReference>
<dbReference type="AlphaFoldDB" id="G4N4J9"/>
<dbReference type="GO" id="GO:0016747">
    <property type="term" value="F:acyltransferase activity, transferring groups other than amino-acyl groups"/>
    <property type="evidence" value="ECO:0007669"/>
    <property type="project" value="InterPro"/>
</dbReference>
<name>G4N4J9_PYRO7</name>